<keyword evidence="1" id="KW-0805">Transcription regulation</keyword>
<dbReference type="InterPro" id="IPR036388">
    <property type="entry name" value="WH-like_DNA-bd_sf"/>
</dbReference>
<evidence type="ECO:0000259" key="5">
    <source>
        <dbReference type="PROSITE" id="PS51755"/>
    </source>
</evidence>
<keyword evidence="2 4" id="KW-0238">DNA-binding</keyword>
<dbReference type="GO" id="GO:0006355">
    <property type="term" value="P:regulation of DNA-templated transcription"/>
    <property type="evidence" value="ECO:0007669"/>
    <property type="project" value="InterPro"/>
</dbReference>
<dbReference type="InterPro" id="IPR016032">
    <property type="entry name" value="Sig_transdc_resp-reg_C-effctor"/>
</dbReference>
<dbReference type="Proteomes" id="UP000254519">
    <property type="component" value="Unassembled WGS sequence"/>
</dbReference>
<dbReference type="PROSITE" id="PS51755">
    <property type="entry name" value="OMPR_PHOB"/>
    <property type="match status" value="1"/>
</dbReference>
<proteinExistence type="predicted"/>
<dbReference type="EMBL" id="UGYZ01000002">
    <property type="protein sequence ID" value="SUJ20795.1"/>
    <property type="molecule type" value="Genomic_DNA"/>
</dbReference>
<keyword evidence="3" id="KW-0804">Transcription</keyword>
<name>A0A380CHS2_SPOPA</name>
<dbReference type="SUPFAM" id="SSF46894">
    <property type="entry name" value="C-terminal effector domain of the bipartite response regulators"/>
    <property type="match status" value="1"/>
</dbReference>
<feature type="DNA-binding region" description="OmpR/PhoB-type" evidence="4">
    <location>
        <begin position="1"/>
        <end position="30"/>
    </location>
</feature>
<keyword evidence="7" id="KW-1185">Reference proteome</keyword>
<evidence type="ECO:0000256" key="1">
    <source>
        <dbReference type="ARBA" id="ARBA00023015"/>
    </source>
</evidence>
<gene>
    <name evidence="6" type="ORF">NCTC4822_03050</name>
</gene>
<evidence type="ECO:0000313" key="7">
    <source>
        <dbReference type="Proteomes" id="UP000254519"/>
    </source>
</evidence>
<evidence type="ECO:0000256" key="4">
    <source>
        <dbReference type="PROSITE-ProRule" id="PRU01091"/>
    </source>
</evidence>
<protein>
    <recommendedName>
        <fullName evidence="5">OmpR/PhoB-type domain-containing protein</fullName>
    </recommendedName>
</protein>
<dbReference type="GO" id="GO:0003677">
    <property type="term" value="F:DNA binding"/>
    <property type="evidence" value="ECO:0007669"/>
    <property type="project" value="UniProtKB-UniRule"/>
</dbReference>
<accession>A0A380CHS2</accession>
<evidence type="ECO:0000313" key="6">
    <source>
        <dbReference type="EMBL" id="SUJ20795.1"/>
    </source>
</evidence>
<sequence>MRNEEEILLTPKEYELLKLVASHPNRTFTK</sequence>
<dbReference type="AlphaFoldDB" id="A0A380CHS2"/>
<dbReference type="Gene3D" id="1.10.10.10">
    <property type="entry name" value="Winged helix-like DNA-binding domain superfamily/Winged helix DNA-binding domain"/>
    <property type="match status" value="1"/>
</dbReference>
<evidence type="ECO:0000256" key="3">
    <source>
        <dbReference type="ARBA" id="ARBA00023163"/>
    </source>
</evidence>
<organism evidence="6 7">
    <name type="scientific">Sporosarcina pasteurii</name>
    <name type="common">Bacillus pasteurii</name>
    <dbReference type="NCBI Taxonomy" id="1474"/>
    <lineage>
        <taxon>Bacteria</taxon>
        <taxon>Bacillati</taxon>
        <taxon>Bacillota</taxon>
        <taxon>Bacilli</taxon>
        <taxon>Bacillales</taxon>
        <taxon>Caryophanaceae</taxon>
        <taxon>Sporosarcina</taxon>
    </lineage>
</organism>
<evidence type="ECO:0000256" key="2">
    <source>
        <dbReference type="ARBA" id="ARBA00023125"/>
    </source>
</evidence>
<reference evidence="6 7" key="1">
    <citation type="submission" date="2018-06" db="EMBL/GenBank/DDBJ databases">
        <authorList>
            <consortium name="Pathogen Informatics"/>
            <person name="Doyle S."/>
        </authorList>
    </citation>
    <scope>NUCLEOTIDE SEQUENCE [LARGE SCALE GENOMIC DNA]</scope>
    <source>
        <strain evidence="7">ATCC 11859 / DSM 33 / NCIB 8841 / NCTC 4822</strain>
    </source>
</reference>
<dbReference type="GO" id="GO:0000160">
    <property type="term" value="P:phosphorelay signal transduction system"/>
    <property type="evidence" value="ECO:0007669"/>
    <property type="project" value="InterPro"/>
</dbReference>
<dbReference type="InterPro" id="IPR001867">
    <property type="entry name" value="OmpR/PhoB-type_DNA-bd"/>
</dbReference>
<feature type="domain" description="OmpR/PhoB-type" evidence="5">
    <location>
        <begin position="1"/>
        <end position="30"/>
    </location>
</feature>